<sequence>MKLYTTSAKTSRKSLHNSTLKISVLRNFVCSVFLLVSSLSFSQDNFSGFIHPEVSLSIKTESPWSYSFGISKKDLAYSNYENRGRFKNKFKFEGEYIELSHYTNRKIGTQGKVSAGIRYRFKETFTGKKDETRLVQQYAYSKYINRNKIEHRVRISQRFRERTSFRARYRFKMEFPLQKVDTTRNELSLITSTEAVLEFGKKEKPTLRQRFSAQVSYELFKNTWLDLGLEYRYREYNIKPNVELNLISAVKISI</sequence>
<reference evidence="2" key="1">
    <citation type="submission" date="2023-07" db="EMBL/GenBank/DDBJ databases">
        <title>Isolating and identifying novel microbial strains from the Mariana Trench.</title>
        <authorList>
            <person name="Fu H."/>
        </authorList>
    </citation>
    <scope>NUCLEOTIDE SEQUENCE [LARGE SCALE GENOMIC DNA]</scope>
    <source>
        <strain evidence="2">T-y2</strain>
    </source>
</reference>
<keyword evidence="2" id="KW-1185">Reference proteome</keyword>
<dbReference type="EMBL" id="JAVRBG010000004">
    <property type="protein sequence ID" value="MDT0294152.1"/>
    <property type="molecule type" value="Genomic_DNA"/>
</dbReference>
<comment type="caution">
    <text evidence="1">The sequence shown here is derived from an EMBL/GenBank/DDBJ whole genome shotgun (WGS) entry which is preliminary data.</text>
</comment>
<dbReference type="RefSeq" id="WP_311401100.1">
    <property type="nucleotide sequence ID" value="NZ_JAVRBG010000004.1"/>
</dbReference>
<evidence type="ECO:0000313" key="2">
    <source>
        <dbReference type="Proteomes" id="UP001182991"/>
    </source>
</evidence>
<name>A0ABU2KHG2_9FLAO</name>
<dbReference type="InterPro" id="IPR019619">
    <property type="entry name" value="DUF2490"/>
</dbReference>
<dbReference type="Pfam" id="PF10677">
    <property type="entry name" value="DUF2490"/>
    <property type="match status" value="1"/>
</dbReference>
<proteinExistence type="predicted"/>
<gene>
    <name evidence="1" type="ORF">RLT85_05855</name>
</gene>
<organism evidence="1 2">
    <name type="scientific">Mesonia ostreae</name>
    <dbReference type="NCBI Taxonomy" id="861110"/>
    <lineage>
        <taxon>Bacteria</taxon>
        <taxon>Pseudomonadati</taxon>
        <taxon>Bacteroidota</taxon>
        <taxon>Flavobacteriia</taxon>
        <taxon>Flavobacteriales</taxon>
        <taxon>Flavobacteriaceae</taxon>
        <taxon>Mesonia</taxon>
    </lineage>
</organism>
<accession>A0ABU2KHG2</accession>
<dbReference type="Proteomes" id="UP001182991">
    <property type="component" value="Unassembled WGS sequence"/>
</dbReference>
<evidence type="ECO:0000313" key="1">
    <source>
        <dbReference type="EMBL" id="MDT0294152.1"/>
    </source>
</evidence>
<protein>
    <submittedName>
        <fullName evidence="1">DUF2490 domain-containing protein</fullName>
    </submittedName>
</protein>